<keyword evidence="5" id="KW-0067">ATP-binding</keyword>
<dbReference type="GO" id="GO:0140359">
    <property type="term" value="F:ABC-type transporter activity"/>
    <property type="evidence" value="ECO:0007669"/>
    <property type="project" value="InterPro"/>
</dbReference>
<feature type="transmembrane region" description="Helical" evidence="8">
    <location>
        <begin position="403"/>
        <end position="425"/>
    </location>
</feature>
<dbReference type="PANTHER" id="PTHR48041">
    <property type="entry name" value="ABC TRANSPORTER G FAMILY MEMBER 28"/>
    <property type="match status" value="1"/>
</dbReference>
<dbReference type="InterPro" id="IPR013525">
    <property type="entry name" value="ABC2_TM"/>
</dbReference>
<dbReference type="PROSITE" id="PS50893">
    <property type="entry name" value="ABC_TRANSPORTER_2"/>
    <property type="match status" value="1"/>
</dbReference>
<dbReference type="GO" id="GO:0016020">
    <property type="term" value="C:membrane"/>
    <property type="evidence" value="ECO:0007669"/>
    <property type="project" value="UniProtKB-SubCell"/>
</dbReference>
<evidence type="ECO:0000256" key="3">
    <source>
        <dbReference type="ARBA" id="ARBA00022692"/>
    </source>
</evidence>
<evidence type="ECO:0000256" key="8">
    <source>
        <dbReference type="SAM" id="Phobius"/>
    </source>
</evidence>
<dbReference type="InterPro" id="IPR003439">
    <property type="entry name" value="ABC_transporter-like_ATP-bd"/>
</dbReference>
<protein>
    <recommendedName>
        <fullName evidence="9">ABC transporter domain-containing protein</fullName>
    </recommendedName>
</protein>
<evidence type="ECO:0000256" key="4">
    <source>
        <dbReference type="ARBA" id="ARBA00022741"/>
    </source>
</evidence>
<dbReference type="Pfam" id="PF19055">
    <property type="entry name" value="ABC2_membrane_7"/>
    <property type="match status" value="1"/>
</dbReference>
<dbReference type="InterPro" id="IPR027417">
    <property type="entry name" value="P-loop_NTPase"/>
</dbReference>
<keyword evidence="2" id="KW-0813">Transport</keyword>
<evidence type="ECO:0000256" key="1">
    <source>
        <dbReference type="ARBA" id="ARBA00004141"/>
    </source>
</evidence>
<dbReference type="InterPro" id="IPR003593">
    <property type="entry name" value="AAA+_ATPase"/>
</dbReference>
<evidence type="ECO:0000256" key="6">
    <source>
        <dbReference type="ARBA" id="ARBA00022989"/>
    </source>
</evidence>
<evidence type="ECO:0000256" key="2">
    <source>
        <dbReference type="ARBA" id="ARBA00022448"/>
    </source>
</evidence>
<dbReference type="InterPro" id="IPR050352">
    <property type="entry name" value="ABCG_transporters"/>
</dbReference>
<feature type="domain" description="ABC transporter" evidence="9">
    <location>
        <begin position="40"/>
        <end position="284"/>
    </location>
</feature>
<dbReference type="AlphaFoldDB" id="A0AAU9K8Q3"/>
<dbReference type="CDD" id="cd03213">
    <property type="entry name" value="ABCG_EPDR"/>
    <property type="match status" value="1"/>
</dbReference>
<evidence type="ECO:0000256" key="7">
    <source>
        <dbReference type="ARBA" id="ARBA00023136"/>
    </source>
</evidence>
<dbReference type="GO" id="GO:0005524">
    <property type="term" value="F:ATP binding"/>
    <property type="evidence" value="ECO:0007669"/>
    <property type="project" value="UniProtKB-KW"/>
</dbReference>
<feature type="transmembrane region" description="Helical" evidence="8">
    <location>
        <begin position="480"/>
        <end position="511"/>
    </location>
</feature>
<dbReference type="Proteomes" id="UP001162131">
    <property type="component" value="Unassembled WGS sequence"/>
</dbReference>
<dbReference type="Gene3D" id="3.40.50.300">
    <property type="entry name" value="P-loop containing nucleotide triphosphate hydrolases"/>
    <property type="match status" value="1"/>
</dbReference>
<comment type="subcellular location">
    <subcellularLocation>
        <location evidence="1">Membrane</location>
        <topology evidence="1">Multi-pass membrane protein</topology>
    </subcellularLocation>
</comment>
<accession>A0AAU9K8Q3</accession>
<dbReference type="SUPFAM" id="SSF52540">
    <property type="entry name" value="P-loop containing nucleoside triphosphate hydrolases"/>
    <property type="match status" value="1"/>
</dbReference>
<keyword evidence="11" id="KW-1185">Reference proteome</keyword>
<dbReference type="GO" id="GO:0016887">
    <property type="term" value="F:ATP hydrolysis activity"/>
    <property type="evidence" value="ECO:0007669"/>
    <property type="project" value="InterPro"/>
</dbReference>
<sequence length="614" mass="68037">MSTELKNPSLLAKNGLDDSTYYEEITQTQIFDSATPEIQLAWEDIRYQVTIKKKSQEILKGVSGSANPGEFLAIMGLSGAGKTSLLNIVAGRIKSCSSTKVSGTVKANGIDINQLNFQKYCAYVTQEDILLPFLTVREALTFSAGLRCAGSSKEIKDKVDGILHELRLTGIADNMIGDAMFKGISGGEKKRTSIGVELISEPQIIILDEPTSGLDSFTADILVDLLIQQAKKGRTVIATIHQPSTSIFKKFNKLILLSEGLTMYQGSAAKSRKYFSQLGYKTPRLVNPAEYYIKLLHITNRYELTKEESEILENLKMAYEGHADKKDKIRDLGTAQLNLYMASDVGSIKKILILTKRSFINNVRNPGPSQITIGFYIVTSILLDLLFHDLGNDYEAIHTINGVMYFLAIMCIQIGNTGSAMTFPVERTTFFKEYGQGLYGALTYYITKMIAELPLQVVAALVASPLLYFPLGLDLTAEKFLTFVFIIFLSQWMGHGLGYIVGALCSSILIANAAVPMVSSPLIAYEGLMDNTEAFKWVQYFSPFRWSFQALCVNQYTDMDWDCDPRGPKCDPLNDLGFSDSIGMSLLWCILFSVGARSIAFIELKVLGLKFKNL</sequence>
<evidence type="ECO:0000256" key="5">
    <source>
        <dbReference type="ARBA" id="ARBA00022840"/>
    </source>
</evidence>
<feature type="transmembrane region" description="Helical" evidence="8">
    <location>
        <begin position="373"/>
        <end position="391"/>
    </location>
</feature>
<evidence type="ECO:0000313" key="11">
    <source>
        <dbReference type="Proteomes" id="UP001162131"/>
    </source>
</evidence>
<comment type="caution">
    <text evidence="10">The sequence shown here is derived from an EMBL/GenBank/DDBJ whole genome shotgun (WGS) entry which is preliminary data.</text>
</comment>
<gene>
    <name evidence="10" type="ORF">BSTOLATCC_MIC49159</name>
</gene>
<keyword evidence="4" id="KW-0547">Nucleotide-binding</keyword>
<proteinExistence type="predicted"/>
<dbReference type="PANTHER" id="PTHR48041:SF91">
    <property type="entry name" value="ABC TRANSPORTER G FAMILY MEMBER 28"/>
    <property type="match status" value="1"/>
</dbReference>
<dbReference type="SMART" id="SM00382">
    <property type="entry name" value="AAA"/>
    <property type="match status" value="1"/>
</dbReference>
<feature type="transmembrane region" description="Helical" evidence="8">
    <location>
        <begin position="582"/>
        <end position="602"/>
    </location>
</feature>
<dbReference type="EMBL" id="CAJZBQ010000048">
    <property type="protein sequence ID" value="CAG9329526.1"/>
    <property type="molecule type" value="Genomic_DNA"/>
</dbReference>
<dbReference type="Pfam" id="PF00005">
    <property type="entry name" value="ABC_tran"/>
    <property type="match status" value="1"/>
</dbReference>
<keyword evidence="6 8" id="KW-1133">Transmembrane helix</keyword>
<keyword evidence="3 8" id="KW-0812">Transmembrane</keyword>
<dbReference type="InterPro" id="IPR043926">
    <property type="entry name" value="ABCG_dom"/>
</dbReference>
<reference evidence="10" key="1">
    <citation type="submission" date="2021-09" db="EMBL/GenBank/DDBJ databases">
        <authorList>
            <consortium name="AG Swart"/>
            <person name="Singh M."/>
            <person name="Singh A."/>
            <person name="Seah K."/>
            <person name="Emmerich C."/>
        </authorList>
    </citation>
    <scope>NUCLEOTIDE SEQUENCE</scope>
    <source>
        <strain evidence="10">ATCC30299</strain>
    </source>
</reference>
<evidence type="ECO:0000259" key="9">
    <source>
        <dbReference type="PROSITE" id="PS50893"/>
    </source>
</evidence>
<dbReference type="Pfam" id="PF01061">
    <property type="entry name" value="ABC2_membrane"/>
    <property type="match status" value="1"/>
</dbReference>
<keyword evidence="7 8" id="KW-0472">Membrane</keyword>
<evidence type="ECO:0000313" key="10">
    <source>
        <dbReference type="EMBL" id="CAG9329526.1"/>
    </source>
</evidence>
<organism evidence="10 11">
    <name type="scientific">Blepharisma stoltei</name>
    <dbReference type="NCBI Taxonomy" id="1481888"/>
    <lineage>
        <taxon>Eukaryota</taxon>
        <taxon>Sar</taxon>
        <taxon>Alveolata</taxon>
        <taxon>Ciliophora</taxon>
        <taxon>Postciliodesmatophora</taxon>
        <taxon>Heterotrichea</taxon>
        <taxon>Heterotrichida</taxon>
        <taxon>Blepharismidae</taxon>
        <taxon>Blepharisma</taxon>
    </lineage>
</organism>
<name>A0AAU9K8Q3_9CILI</name>